<dbReference type="AlphaFoldDB" id="A0A2X1QKW7"/>
<protein>
    <submittedName>
        <fullName evidence="1">Myo-inositol 2-dehydrogenase</fullName>
    </submittedName>
</protein>
<proteinExistence type="predicted"/>
<reference evidence="1 2" key="1">
    <citation type="submission" date="2018-06" db="EMBL/GenBank/DDBJ databases">
        <authorList>
            <consortium name="Pathogen Informatics"/>
            <person name="Doyle S."/>
        </authorList>
    </citation>
    <scope>NUCLEOTIDE SEQUENCE [LARGE SCALE GENOMIC DNA]</scope>
    <source>
        <strain evidence="1 2">NCTC9601</strain>
    </source>
</reference>
<evidence type="ECO:0000313" key="1">
    <source>
        <dbReference type="EMBL" id="SPX56173.1"/>
    </source>
</evidence>
<evidence type="ECO:0000313" key="2">
    <source>
        <dbReference type="Proteomes" id="UP000251123"/>
    </source>
</evidence>
<accession>A0A2X1QKW7</accession>
<dbReference type="Proteomes" id="UP000251123">
    <property type="component" value="Unassembled WGS sequence"/>
</dbReference>
<dbReference type="Gene3D" id="3.30.360.10">
    <property type="entry name" value="Dihydrodipicolinate Reductase, domain 2"/>
    <property type="match status" value="1"/>
</dbReference>
<sequence>MIEVHDLVQGICGEGDCYPNFEFGLQNQRVLSAIEASMASRRWVNVVKD</sequence>
<name>A0A2X1QKW7_KLEPN</name>
<gene>
    <name evidence="1" type="ORF">NCTC9601_03364</name>
</gene>
<organism evidence="1 2">
    <name type="scientific">Klebsiella pneumoniae</name>
    <dbReference type="NCBI Taxonomy" id="573"/>
    <lineage>
        <taxon>Bacteria</taxon>
        <taxon>Pseudomonadati</taxon>
        <taxon>Pseudomonadota</taxon>
        <taxon>Gammaproteobacteria</taxon>
        <taxon>Enterobacterales</taxon>
        <taxon>Enterobacteriaceae</taxon>
        <taxon>Klebsiella/Raoultella group</taxon>
        <taxon>Klebsiella</taxon>
        <taxon>Klebsiella pneumoniae complex</taxon>
    </lineage>
</organism>
<dbReference type="EMBL" id="UASN01000021">
    <property type="protein sequence ID" value="SPX56173.1"/>
    <property type="molecule type" value="Genomic_DNA"/>
</dbReference>